<accession>A0A099GJ68</accession>
<dbReference type="InterPro" id="IPR010982">
    <property type="entry name" value="Lambda_DNA-bd_dom_sf"/>
</dbReference>
<dbReference type="PROSITE" id="PS50943">
    <property type="entry name" value="HTH_CROC1"/>
    <property type="match status" value="1"/>
</dbReference>
<evidence type="ECO:0000259" key="2">
    <source>
        <dbReference type="PROSITE" id="PS50943"/>
    </source>
</evidence>
<comment type="caution">
    <text evidence="3">The sequence shown here is derived from an EMBL/GenBank/DDBJ whole genome shotgun (WGS) entry which is preliminary data.</text>
</comment>
<dbReference type="GO" id="GO:0005829">
    <property type="term" value="C:cytosol"/>
    <property type="evidence" value="ECO:0007669"/>
    <property type="project" value="TreeGrafter"/>
</dbReference>
<feature type="domain" description="HTH cro/C1-type" evidence="2">
    <location>
        <begin position="6"/>
        <end position="60"/>
    </location>
</feature>
<reference evidence="3 4" key="1">
    <citation type="submission" date="2014-09" db="EMBL/GenBank/DDBJ databases">
        <authorList>
            <person name="McGinnis J.M."/>
            <person name="Wolfgang W.J."/>
        </authorList>
    </citation>
    <scope>NUCLEOTIDE SEQUENCE [LARGE SCALE GENOMIC DNA]</scope>
    <source>
        <strain evidence="3 4">5503</strain>
    </source>
</reference>
<evidence type="ECO:0000256" key="1">
    <source>
        <dbReference type="ARBA" id="ARBA00023125"/>
    </source>
</evidence>
<dbReference type="PANTHER" id="PTHR46797:SF1">
    <property type="entry name" value="METHYLPHOSPHONATE SYNTHASE"/>
    <property type="match status" value="1"/>
</dbReference>
<keyword evidence="1" id="KW-0238">DNA-binding</keyword>
<name>A0A099GJ68_9RHOB</name>
<dbReference type="InterPro" id="IPR001387">
    <property type="entry name" value="Cro/C1-type_HTH"/>
</dbReference>
<gene>
    <name evidence="3" type="ORF">IX56_07510</name>
</gene>
<organism evidence="3 4">
    <name type="scientific">Paracoccus sanguinis</name>
    <dbReference type="NCBI Taxonomy" id="1545044"/>
    <lineage>
        <taxon>Bacteria</taxon>
        <taxon>Pseudomonadati</taxon>
        <taxon>Pseudomonadota</taxon>
        <taxon>Alphaproteobacteria</taxon>
        <taxon>Rhodobacterales</taxon>
        <taxon>Paracoccaceae</taxon>
        <taxon>Paracoccus</taxon>
    </lineage>
</organism>
<dbReference type="PANTHER" id="PTHR46797">
    <property type="entry name" value="HTH-TYPE TRANSCRIPTIONAL REGULATOR"/>
    <property type="match status" value="1"/>
</dbReference>
<dbReference type="InterPro" id="IPR050807">
    <property type="entry name" value="TransReg_Diox_bact_type"/>
</dbReference>
<dbReference type="Gene3D" id="1.10.260.40">
    <property type="entry name" value="lambda repressor-like DNA-binding domains"/>
    <property type="match status" value="1"/>
</dbReference>
<protein>
    <recommendedName>
        <fullName evidence="2">HTH cro/C1-type domain-containing protein</fullName>
    </recommendedName>
</protein>
<dbReference type="AlphaFoldDB" id="A0A099GJ68"/>
<dbReference type="RefSeq" id="WP_036708810.1">
    <property type="nucleotide sequence ID" value="NZ_JRKQ01000028.1"/>
</dbReference>
<dbReference type="GO" id="GO:0003677">
    <property type="term" value="F:DNA binding"/>
    <property type="evidence" value="ECO:0007669"/>
    <property type="project" value="UniProtKB-KW"/>
</dbReference>
<dbReference type="GO" id="GO:0003700">
    <property type="term" value="F:DNA-binding transcription factor activity"/>
    <property type="evidence" value="ECO:0007669"/>
    <property type="project" value="TreeGrafter"/>
</dbReference>
<dbReference type="EMBL" id="JRKQ01000028">
    <property type="protein sequence ID" value="KGJ22552.1"/>
    <property type="molecule type" value="Genomic_DNA"/>
</dbReference>
<dbReference type="Proteomes" id="UP000029858">
    <property type="component" value="Unassembled WGS sequence"/>
</dbReference>
<sequence length="102" mass="11344">MLNEALRLVRVYHDLTQADVAERVGLSKSYVSEIESGEKKVSLAVLEKYSAAFDIPMSSLMLFAERVDEAGKADAIRVYVADKTLKMLDWAATISEFRGASR</sequence>
<dbReference type="Pfam" id="PF01381">
    <property type="entry name" value="HTH_3"/>
    <property type="match status" value="1"/>
</dbReference>
<evidence type="ECO:0000313" key="3">
    <source>
        <dbReference type="EMBL" id="KGJ22552.1"/>
    </source>
</evidence>
<dbReference type="CDD" id="cd00093">
    <property type="entry name" value="HTH_XRE"/>
    <property type="match status" value="1"/>
</dbReference>
<evidence type="ECO:0000313" key="4">
    <source>
        <dbReference type="Proteomes" id="UP000029858"/>
    </source>
</evidence>
<reference evidence="3 4" key="2">
    <citation type="submission" date="2014-10" db="EMBL/GenBank/DDBJ databases">
        <title>Paracoccus sanguinis sp. nov., isolated from clinical specimens of New York State patients.</title>
        <authorList>
            <person name="Mingle L.A."/>
            <person name="Cole J.A."/>
            <person name="Lapierre P."/>
            <person name="Musser K.A."/>
        </authorList>
    </citation>
    <scope>NUCLEOTIDE SEQUENCE [LARGE SCALE GENOMIC DNA]</scope>
    <source>
        <strain evidence="3 4">5503</strain>
    </source>
</reference>
<dbReference type="SUPFAM" id="SSF47413">
    <property type="entry name" value="lambda repressor-like DNA-binding domains"/>
    <property type="match status" value="1"/>
</dbReference>
<dbReference type="SMART" id="SM00530">
    <property type="entry name" value="HTH_XRE"/>
    <property type="match status" value="1"/>
</dbReference>
<proteinExistence type="predicted"/>